<dbReference type="InterPro" id="IPR052336">
    <property type="entry name" value="MlaD_Phospholipid_Transporter"/>
</dbReference>
<evidence type="ECO:0000256" key="1">
    <source>
        <dbReference type="SAM" id="Phobius"/>
    </source>
</evidence>
<organism evidence="3 4">
    <name type="scientific">Mycobacterium colombiense</name>
    <dbReference type="NCBI Taxonomy" id="339268"/>
    <lineage>
        <taxon>Bacteria</taxon>
        <taxon>Bacillati</taxon>
        <taxon>Actinomycetota</taxon>
        <taxon>Actinomycetes</taxon>
        <taxon>Mycobacteriales</taxon>
        <taxon>Mycobacteriaceae</taxon>
        <taxon>Mycobacterium</taxon>
        <taxon>Mycobacterium avium complex (MAC)</taxon>
    </lineage>
</organism>
<evidence type="ECO:0000259" key="2">
    <source>
        <dbReference type="Pfam" id="PF02470"/>
    </source>
</evidence>
<dbReference type="InterPro" id="IPR003399">
    <property type="entry name" value="Mce/MlaD"/>
</dbReference>
<feature type="transmembrane region" description="Helical" evidence="1">
    <location>
        <begin position="222"/>
        <end position="243"/>
    </location>
</feature>
<evidence type="ECO:0000313" key="4">
    <source>
        <dbReference type="Proteomes" id="UP000093861"/>
    </source>
</evidence>
<dbReference type="Proteomes" id="UP000093861">
    <property type="component" value="Unassembled WGS sequence"/>
</dbReference>
<feature type="domain" description="Mce/MlaD" evidence="2">
    <location>
        <begin position="24"/>
        <end position="97"/>
    </location>
</feature>
<proteinExistence type="predicted"/>
<keyword evidence="1" id="KW-0812">Transmembrane</keyword>
<keyword evidence="1" id="KW-0472">Membrane</keyword>
<evidence type="ECO:0000313" key="3">
    <source>
        <dbReference type="EMBL" id="OBH52703.1"/>
    </source>
</evidence>
<reference evidence="3 4" key="1">
    <citation type="submission" date="2016-06" db="EMBL/GenBank/DDBJ databases">
        <authorList>
            <person name="Kjaerup R.B."/>
            <person name="Dalgaard T.S."/>
            <person name="Juul-Madsen H.R."/>
        </authorList>
    </citation>
    <scope>NUCLEOTIDE SEQUENCE [LARGE SCALE GENOMIC DNA]</scope>
    <source>
        <strain evidence="3 4">E2464</strain>
    </source>
</reference>
<gene>
    <name evidence="3" type="ORF">A5685_14730</name>
</gene>
<name>A0A1A2RKZ1_9MYCO</name>
<dbReference type="GO" id="GO:0005576">
    <property type="term" value="C:extracellular region"/>
    <property type="evidence" value="ECO:0007669"/>
    <property type="project" value="TreeGrafter"/>
</dbReference>
<dbReference type="PANTHER" id="PTHR33371:SF15">
    <property type="entry name" value="LIPOPROTEIN LPRN"/>
    <property type="match status" value="1"/>
</dbReference>
<sequence length="315" mass="33395">MVASSCAELNVNSLPQPGKSFAGGYDLVIEFDNVLNLPDHAKVVMNGTEVGVTTKVALASRQANVTARIGPGIVVPSNVHATLQQATVLGDIFVTLERPQDGAAAPALVPGATIPLAQTTSPPQLEDTIAHLANFVTTGSIQRIQNTIVGINRVTPPPDGLSKMAYQVAADMSDLSNNIDTVDQMLNGVSGTAAVLHDRLASAQYWVSPRGMRGFERTTAHAAYLAYLFPSIGIVYTGGYWLVPLLNSVANALGAMRQSKFAFEDEAPAWRRLTTDFFLPQDKYPAINITSIMGPDGRELSGNVADVLRILGAAP</sequence>
<dbReference type="EMBL" id="LZJS01000167">
    <property type="protein sequence ID" value="OBH52703.1"/>
    <property type="molecule type" value="Genomic_DNA"/>
</dbReference>
<protein>
    <submittedName>
        <fullName evidence="3">Mammalian cell entry protein</fullName>
    </submittedName>
</protein>
<accession>A0A1A2RKZ1</accession>
<comment type="caution">
    <text evidence="3">The sequence shown here is derived from an EMBL/GenBank/DDBJ whole genome shotgun (WGS) entry which is preliminary data.</text>
</comment>
<dbReference type="PANTHER" id="PTHR33371">
    <property type="entry name" value="INTERMEMBRANE PHOSPHOLIPID TRANSPORT SYSTEM BINDING PROTEIN MLAD-RELATED"/>
    <property type="match status" value="1"/>
</dbReference>
<dbReference type="AlphaFoldDB" id="A0A1A2RKZ1"/>
<dbReference type="Pfam" id="PF02470">
    <property type="entry name" value="MlaD"/>
    <property type="match status" value="1"/>
</dbReference>
<keyword evidence="1" id="KW-1133">Transmembrane helix</keyword>